<evidence type="ECO:0000256" key="8">
    <source>
        <dbReference type="ARBA" id="ARBA00023136"/>
    </source>
</evidence>
<reference evidence="10 11" key="1">
    <citation type="journal article" date="2011" name="J. Gen. Appl. Microbiol.">
        <title>Draft genome sequencing of the enigmatic yeast Saitoella complicata.</title>
        <authorList>
            <person name="Nishida H."/>
            <person name="Hamamoto M."/>
            <person name="Sugiyama J."/>
        </authorList>
    </citation>
    <scope>NUCLEOTIDE SEQUENCE [LARGE SCALE GENOMIC DNA]</scope>
    <source>
        <strain evidence="10 11">NRRL Y-17804</strain>
    </source>
</reference>
<keyword evidence="11" id="KW-1185">Reference proteome</keyword>
<organism evidence="10 11">
    <name type="scientific">Saitoella complicata (strain BCRC 22490 / CBS 7301 / JCM 7358 / NBRC 10748 / NRRL Y-17804)</name>
    <dbReference type="NCBI Taxonomy" id="698492"/>
    <lineage>
        <taxon>Eukaryota</taxon>
        <taxon>Fungi</taxon>
        <taxon>Dikarya</taxon>
        <taxon>Ascomycota</taxon>
        <taxon>Taphrinomycotina</taxon>
        <taxon>Taphrinomycotina incertae sedis</taxon>
        <taxon>Saitoella</taxon>
    </lineage>
</organism>
<evidence type="ECO:0000256" key="6">
    <source>
        <dbReference type="ARBA" id="ARBA00022989"/>
    </source>
</evidence>
<evidence type="ECO:0000256" key="5">
    <source>
        <dbReference type="ARBA" id="ARBA00022792"/>
    </source>
</evidence>
<dbReference type="GO" id="GO:0005743">
    <property type="term" value="C:mitochondrial inner membrane"/>
    <property type="evidence" value="ECO:0007669"/>
    <property type="project" value="UniProtKB-SubCell"/>
</dbReference>
<evidence type="ECO:0000256" key="9">
    <source>
        <dbReference type="RuleBase" id="RU363100"/>
    </source>
</evidence>
<evidence type="ECO:0000256" key="4">
    <source>
        <dbReference type="ARBA" id="ARBA00022692"/>
    </source>
</evidence>
<comment type="similarity">
    <text evidence="2 9">Belongs to the mitochondrial pyruvate carrier (MPC) (TC 2.A.105) family.</text>
</comment>
<comment type="caution">
    <text evidence="10">The sequence shown here is derived from an EMBL/GenBank/DDBJ whole genome shotgun (WGS) entry which is preliminary data.</text>
</comment>
<dbReference type="EMBL" id="BACD03000011">
    <property type="protein sequence ID" value="GAO47874.1"/>
    <property type="molecule type" value="Genomic_DNA"/>
</dbReference>
<dbReference type="InterPro" id="IPR005336">
    <property type="entry name" value="MPC"/>
</dbReference>
<protein>
    <recommendedName>
        <fullName evidence="9">Mitochondrial pyruvate carrier</fullName>
    </recommendedName>
</protein>
<dbReference type="STRING" id="698492.A0A0E9NDH0"/>
<keyword evidence="5 9" id="KW-0999">Mitochondrion inner membrane</keyword>
<keyword evidence="8" id="KW-0472">Membrane</keyword>
<dbReference type="GO" id="GO:0006850">
    <property type="term" value="P:pyruvate import into mitochondria"/>
    <property type="evidence" value="ECO:0007669"/>
    <property type="project" value="InterPro"/>
</dbReference>
<proteinExistence type="inferred from homology"/>
<reference evidence="10 11" key="3">
    <citation type="journal article" date="2015" name="Genome Announc.">
        <title>Draft Genome Sequence of the Archiascomycetous Yeast Saitoella complicata.</title>
        <authorList>
            <person name="Yamauchi K."/>
            <person name="Kondo S."/>
            <person name="Hamamoto M."/>
            <person name="Takahashi Y."/>
            <person name="Ogura Y."/>
            <person name="Hayashi T."/>
            <person name="Nishida H."/>
        </authorList>
    </citation>
    <scope>NUCLEOTIDE SEQUENCE [LARGE SCALE GENOMIC DNA]</scope>
    <source>
        <strain evidence="10 11">NRRL Y-17804</strain>
    </source>
</reference>
<dbReference type="Pfam" id="PF03650">
    <property type="entry name" value="MPC"/>
    <property type="match status" value="1"/>
</dbReference>
<sequence>MLFVSLERFRDVTRYLHSRRAVYDVGLFIHILAPSSFRSQVLFIHSAFDSPSFTASDSTPESPCRRTYAFNTAETSFSTFAFPNPSKLFFSSRPISYLTYIFAGTPNASRIRIGVKTYRTPLEVSEVWQKWKRTSLIACEKAYLADICRNTVNHRNQKRSRLQRVQHTLMLWIVFVVEYYRATAVGIYPSLLSNIMAAASGASRSAFSSFWNGPTGPRTVHFWAPVMKWGLVIAGASDFARPAEQLSLSQNAALVATGTIWTRWSMIIKPKNMM</sequence>
<accession>A0A0E9NDH0</accession>
<gene>
    <name evidence="10" type="ORF">G7K_2070-t1</name>
</gene>
<keyword evidence="3 9" id="KW-0813">Transport</keyword>
<name>A0A0E9NDH0_SAICN</name>
<keyword evidence="6" id="KW-1133">Transmembrane helix</keyword>
<evidence type="ECO:0000313" key="11">
    <source>
        <dbReference type="Proteomes" id="UP000033140"/>
    </source>
</evidence>
<keyword evidence="7 9" id="KW-0496">Mitochondrion</keyword>
<evidence type="ECO:0000256" key="3">
    <source>
        <dbReference type="ARBA" id="ARBA00022448"/>
    </source>
</evidence>
<keyword evidence="4" id="KW-0812">Transmembrane</keyword>
<evidence type="ECO:0000256" key="1">
    <source>
        <dbReference type="ARBA" id="ARBA00004448"/>
    </source>
</evidence>
<dbReference type="AlphaFoldDB" id="A0A0E9NDH0"/>
<reference evidence="10 11" key="2">
    <citation type="journal article" date="2014" name="J. Gen. Appl. Microbiol.">
        <title>The early diverging ascomycetous budding yeast Saitoella complicata has three histone deacetylases belonging to the Clr6, Hos2, and Rpd3 lineages.</title>
        <authorList>
            <person name="Nishida H."/>
            <person name="Matsumoto T."/>
            <person name="Kondo S."/>
            <person name="Hamamoto M."/>
            <person name="Yoshikawa H."/>
        </authorList>
    </citation>
    <scope>NUCLEOTIDE SEQUENCE [LARGE SCALE GENOMIC DNA]</scope>
    <source>
        <strain evidence="10 11">NRRL Y-17804</strain>
    </source>
</reference>
<evidence type="ECO:0000256" key="2">
    <source>
        <dbReference type="ARBA" id="ARBA00006416"/>
    </source>
</evidence>
<evidence type="ECO:0000313" key="10">
    <source>
        <dbReference type="EMBL" id="GAO47874.1"/>
    </source>
</evidence>
<evidence type="ECO:0000256" key="7">
    <source>
        <dbReference type="ARBA" id="ARBA00023128"/>
    </source>
</evidence>
<comment type="subcellular location">
    <subcellularLocation>
        <location evidence="1 9">Mitochondrion inner membrane</location>
        <topology evidence="1 9">Multi-pass membrane protein</topology>
    </subcellularLocation>
</comment>
<dbReference type="Proteomes" id="UP000033140">
    <property type="component" value="Unassembled WGS sequence"/>
</dbReference>
<comment type="function">
    <text evidence="9">Mediates the uptake of pyruvate into mitochondria.</text>
</comment>